<name>A0ABP5MQX1_9MICO</name>
<dbReference type="EMBL" id="BAAAQT010000008">
    <property type="protein sequence ID" value="GAA2175445.1"/>
    <property type="molecule type" value="Genomic_DNA"/>
</dbReference>
<evidence type="ECO:0000259" key="3">
    <source>
        <dbReference type="Pfam" id="PF00881"/>
    </source>
</evidence>
<evidence type="ECO:0000256" key="2">
    <source>
        <dbReference type="ARBA" id="ARBA00023002"/>
    </source>
</evidence>
<dbReference type="Proteomes" id="UP001501599">
    <property type="component" value="Unassembled WGS sequence"/>
</dbReference>
<proteinExistence type="inferred from homology"/>
<gene>
    <name evidence="4" type="ORF">GCM10009846_25380</name>
</gene>
<reference evidence="5" key="1">
    <citation type="journal article" date="2019" name="Int. J. Syst. Evol. Microbiol.">
        <title>The Global Catalogue of Microorganisms (GCM) 10K type strain sequencing project: providing services to taxonomists for standard genome sequencing and annotation.</title>
        <authorList>
            <consortium name="The Broad Institute Genomics Platform"/>
            <consortium name="The Broad Institute Genome Sequencing Center for Infectious Disease"/>
            <person name="Wu L."/>
            <person name="Ma J."/>
        </authorList>
    </citation>
    <scope>NUCLEOTIDE SEQUENCE [LARGE SCALE GENOMIC DNA]</scope>
    <source>
        <strain evidence="5">JCM 16026</strain>
    </source>
</reference>
<dbReference type="CDD" id="cd02138">
    <property type="entry name" value="TdsD-like"/>
    <property type="match status" value="1"/>
</dbReference>
<sequence length="191" mass="20560">MTIVDRTAPTDHDILDVLQARWSPRAYEPVAIDEELLSKALEAARWSPSAYNAQPWRFVVARRGTEAFDRVVGSLAEFNQQWAPNASVLILAIAETENAEGRANPTAVYDLGQAVAHLTIQAHADGLVVHQMSGFDAAAASESFGLEARFAPVTVIALGTLGDADALAEMLREAERAPRARKALSEIVIAA</sequence>
<dbReference type="InterPro" id="IPR000415">
    <property type="entry name" value="Nitroreductase-like"/>
</dbReference>
<evidence type="ECO:0000313" key="4">
    <source>
        <dbReference type="EMBL" id="GAA2175445.1"/>
    </source>
</evidence>
<comment type="similarity">
    <text evidence="1">Belongs to the nitroreductase family.</text>
</comment>
<dbReference type="PANTHER" id="PTHR43673">
    <property type="entry name" value="NAD(P)H NITROREDUCTASE YDGI-RELATED"/>
    <property type="match status" value="1"/>
</dbReference>
<evidence type="ECO:0000313" key="5">
    <source>
        <dbReference type="Proteomes" id="UP001501599"/>
    </source>
</evidence>
<dbReference type="Pfam" id="PF00881">
    <property type="entry name" value="Nitroreductase"/>
    <property type="match status" value="1"/>
</dbReference>
<dbReference type="InterPro" id="IPR029479">
    <property type="entry name" value="Nitroreductase"/>
</dbReference>
<protein>
    <submittedName>
        <fullName evidence="4">Nitroreductase family protein</fullName>
    </submittedName>
</protein>
<dbReference type="RefSeq" id="WP_344344224.1">
    <property type="nucleotide sequence ID" value="NZ_BAAAQT010000008.1"/>
</dbReference>
<organism evidence="4 5">
    <name type="scientific">Agrococcus versicolor</name>
    <dbReference type="NCBI Taxonomy" id="501482"/>
    <lineage>
        <taxon>Bacteria</taxon>
        <taxon>Bacillati</taxon>
        <taxon>Actinomycetota</taxon>
        <taxon>Actinomycetes</taxon>
        <taxon>Micrococcales</taxon>
        <taxon>Microbacteriaceae</taxon>
        <taxon>Agrococcus</taxon>
    </lineage>
</organism>
<dbReference type="SUPFAM" id="SSF55469">
    <property type="entry name" value="FMN-dependent nitroreductase-like"/>
    <property type="match status" value="1"/>
</dbReference>
<accession>A0ABP5MQX1</accession>
<keyword evidence="2" id="KW-0560">Oxidoreductase</keyword>
<evidence type="ECO:0000256" key="1">
    <source>
        <dbReference type="ARBA" id="ARBA00007118"/>
    </source>
</evidence>
<feature type="domain" description="Nitroreductase" evidence="3">
    <location>
        <begin position="19"/>
        <end position="159"/>
    </location>
</feature>
<comment type="caution">
    <text evidence="4">The sequence shown here is derived from an EMBL/GenBank/DDBJ whole genome shotgun (WGS) entry which is preliminary data.</text>
</comment>
<keyword evidence="5" id="KW-1185">Reference proteome</keyword>
<dbReference type="PANTHER" id="PTHR43673:SF10">
    <property type="entry name" value="NADH DEHYDROGENASE_NAD(P)H NITROREDUCTASE XCC3605-RELATED"/>
    <property type="match status" value="1"/>
</dbReference>
<dbReference type="Gene3D" id="3.40.109.10">
    <property type="entry name" value="NADH Oxidase"/>
    <property type="match status" value="1"/>
</dbReference>